<feature type="region of interest" description="Disordered" evidence="2">
    <location>
        <begin position="1"/>
        <end position="88"/>
    </location>
</feature>
<feature type="compositionally biased region" description="Polar residues" evidence="2">
    <location>
        <begin position="165"/>
        <end position="175"/>
    </location>
</feature>
<evidence type="ECO:0000313" key="5">
    <source>
        <dbReference type="Proteomes" id="UP001595632"/>
    </source>
</evidence>
<feature type="region of interest" description="Disordered" evidence="2">
    <location>
        <begin position="151"/>
        <end position="181"/>
    </location>
</feature>
<keyword evidence="3" id="KW-0472">Membrane</keyword>
<feature type="compositionally biased region" description="Basic residues" evidence="2">
    <location>
        <begin position="1"/>
        <end position="14"/>
    </location>
</feature>
<keyword evidence="3" id="KW-0812">Transmembrane</keyword>
<feature type="coiled-coil region" evidence="1">
    <location>
        <begin position="373"/>
        <end position="465"/>
    </location>
</feature>
<sequence length="566" mass="62779">MTTKPKARKYRIRRSPVTPGGPGADPSHPPRRLSPDAGDPMPFAGDDSDDGFGEERFPTASAPKGMPRTAPGTPGRNMPPTKAPGTDPALTVEGELAAIRREGLTGRQLRMARRVAQKHGLAPTSDFDAVRLLRKQGVDPFQRSNMLELVTDHPRPEPSRELTVPKTQPRPQLPSTEVAAEDERAREIVRMQRDIVRRRRRKLAQLGARLAFFVLLPTIIAGYYYYKIATPMYATHSEFVIQQAQNPAAAASGLAGMFSGTTFATSHDSIVVQGYLQSIDAMLRLDNDLGFRAHFSDDDVDPLQRLELDATKEEAYGVYKKNVKISYDPTEGVIKMDVVAAEPEMSQMFSERLIRYAEEQVDALSLRLRSDQMAGAEQSYENAEAAMLAAQQKVLGLQEKLGVLDPMTESNSLMTQITALETQLSEKRLQLQQLMDNPNPNQARVDGARGDIRRLEGLISELRSQLTVTTSDGQSLARITGELRLAERELQTRELMVTQALQQLETARIEANRQTRYLSMAVAPIAPDEASYPRSFENTILAFLIFSGVYLMISLTASILREQVSS</sequence>
<feature type="transmembrane region" description="Helical" evidence="3">
    <location>
        <begin position="540"/>
        <end position="560"/>
    </location>
</feature>
<dbReference type="PANTHER" id="PTHR32309:SF13">
    <property type="entry name" value="FERRIC ENTEROBACTIN TRANSPORT PROTEIN FEPE"/>
    <property type="match status" value="1"/>
</dbReference>
<dbReference type="Gene3D" id="1.20.120.1490">
    <property type="match status" value="1"/>
</dbReference>
<evidence type="ECO:0000256" key="3">
    <source>
        <dbReference type="SAM" id="Phobius"/>
    </source>
</evidence>
<dbReference type="Proteomes" id="UP001595632">
    <property type="component" value="Unassembled WGS sequence"/>
</dbReference>
<feature type="compositionally biased region" description="Basic and acidic residues" evidence="2">
    <location>
        <begin position="151"/>
        <end position="160"/>
    </location>
</feature>
<evidence type="ECO:0000256" key="2">
    <source>
        <dbReference type="SAM" id="MobiDB-lite"/>
    </source>
</evidence>
<dbReference type="EMBL" id="JBHRTB010000010">
    <property type="protein sequence ID" value="MFC3143143.1"/>
    <property type="molecule type" value="Genomic_DNA"/>
</dbReference>
<gene>
    <name evidence="4" type="ORF">ACFOGP_10510</name>
</gene>
<accession>A0ABV7GR43</accession>
<name>A0ABV7GR43_9RHOB</name>
<keyword evidence="5" id="KW-1185">Reference proteome</keyword>
<evidence type="ECO:0000313" key="4">
    <source>
        <dbReference type="EMBL" id="MFC3143143.1"/>
    </source>
</evidence>
<protein>
    <submittedName>
        <fullName evidence="4">Capsule biosynthesis protein</fullName>
    </submittedName>
</protein>
<keyword evidence="1" id="KW-0175">Coiled coil</keyword>
<dbReference type="InterPro" id="IPR050445">
    <property type="entry name" value="Bact_polysacc_biosynth/exp"/>
</dbReference>
<keyword evidence="3" id="KW-1133">Transmembrane helix</keyword>
<feature type="transmembrane region" description="Helical" evidence="3">
    <location>
        <begin position="206"/>
        <end position="226"/>
    </location>
</feature>
<proteinExistence type="predicted"/>
<dbReference type="PANTHER" id="PTHR32309">
    <property type="entry name" value="TYROSINE-PROTEIN KINASE"/>
    <property type="match status" value="1"/>
</dbReference>
<evidence type="ECO:0000256" key="1">
    <source>
        <dbReference type="SAM" id="Coils"/>
    </source>
</evidence>
<reference evidence="5" key="1">
    <citation type="journal article" date="2019" name="Int. J. Syst. Evol. Microbiol.">
        <title>The Global Catalogue of Microorganisms (GCM) 10K type strain sequencing project: providing services to taxonomists for standard genome sequencing and annotation.</title>
        <authorList>
            <consortium name="The Broad Institute Genomics Platform"/>
            <consortium name="The Broad Institute Genome Sequencing Center for Infectious Disease"/>
            <person name="Wu L."/>
            <person name="Ma J."/>
        </authorList>
    </citation>
    <scope>NUCLEOTIDE SEQUENCE [LARGE SCALE GENOMIC DNA]</scope>
    <source>
        <strain evidence="5">KCTC 52366</strain>
    </source>
</reference>
<comment type="caution">
    <text evidence="4">The sequence shown here is derived from an EMBL/GenBank/DDBJ whole genome shotgun (WGS) entry which is preliminary data.</text>
</comment>
<dbReference type="RefSeq" id="WP_275633120.1">
    <property type="nucleotide sequence ID" value="NZ_JARGYD010000004.1"/>
</dbReference>
<organism evidence="4 5">
    <name type="scientific">Psychromarinibacter halotolerans</name>
    <dbReference type="NCBI Taxonomy" id="1775175"/>
    <lineage>
        <taxon>Bacteria</taxon>
        <taxon>Pseudomonadati</taxon>
        <taxon>Pseudomonadota</taxon>
        <taxon>Alphaproteobacteria</taxon>
        <taxon>Rhodobacterales</taxon>
        <taxon>Paracoccaceae</taxon>
        <taxon>Psychromarinibacter</taxon>
    </lineage>
</organism>